<comment type="caution">
    <text evidence="2">The sequence shown here is derived from an EMBL/GenBank/DDBJ whole genome shotgun (WGS) entry which is preliminary data.</text>
</comment>
<dbReference type="EMBL" id="BSYO01000027">
    <property type="protein sequence ID" value="GMH24212.1"/>
    <property type="molecule type" value="Genomic_DNA"/>
</dbReference>
<reference evidence="2" key="1">
    <citation type="submission" date="2023-05" db="EMBL/GenBank/DDBJ databases">
        <title>Nepenthes gracilis genome sequencing.</title>
        <authorList>
            <person name="Fukushima K."/>
        </authorList>
    </citation>
    <scope>NUCLEOTIDE SEQUENCE</scope>
    <source>
        <strain evidence="2">SING2019-196</strain>
    </source>
</reference>
<dbReference type="Proteomes" id="UP001279734">
    <property type="component" value="Unassembled WGS sequence"/>
</dbReference>
<accession>A0AAD3T8Z6</accession>
<proteinExistence type="predicted"/>
<gene>
    <name evidence="2" type="ORF">Nepgr_026055</name>
</gene>
<dbReference type="AlphaFoldDB" id="A0AAD3T8Z6"/>
<evidence type="ECO:0000256" key="1">
    <source>
        <dbReference type="SAM" id="MobiDB-lite"/>
    </source>
</evidence>
<protein>
    <recommendedName>
        <fullName evidence="4">SAP domain-containing protein</fullName>
    </recommendedName>
</protein>
<evidence type="ECO:0008006" key="4">
    <source>
        <dbReference type="Google" id="ProtNLM"/>
    </source>
</evidence>
<sequence length="201" mass="22327">MPTKGFKEDLVRRLDEAICSETEGAQQEVNNGVTDSLHMVANEVDEKIPMVDETTTMESESKIIVSKTANDPVYQGEIRSPKMDNDLGQVAVYDGVAPWAEDNDQGEKIADTLPEGDEIPLTNAPAEFGNAVCVNLSSERELGGQGPQNTEMEKEDRNSGPLQDSDVFIWPSHEDVKMNLSDPNNQNLMLSKRWFHHHPSM</sequence>
<evidence type="ECO:0000313" key="3">
    <source>
        <dbReference type="Proteomes" id="UP001279734"/>
    </source>
</evidence>
<keyword evidence="3" id="KW-1185">Reference proteome</keyword>
<organism evidence="2 3">
    <name type="scientific">Nepenthes gracilis</name>
    <name type="common">Slender pitcher plant</name>
    <dbReference type="NCBI Taxonomy" id="150966"/>
    <lineage>
        <taxon>Eukaryota</taxon>
        <taxon>Viridiplantae</taxon>
        <taxon>Streptophyta</taxon>
        <taxon>Embryophyta</taxon>
        <taxon>Tracheophyta</taxon>
        <taxon>Spermatophyta</taxon>
        <taxon>Magnoliopsida</taxon>
        <taxon>eudicotyledons</taxon>
        <taxon>Gunneridae</taxon>
        <taxon>Pentapetalae</taxon>
        <taxon>Caryophyllales</taxon>
        <taxon>Nepenthaceae</taxon>
        <taxon>Nepenthes</taxon>
    </lineage>
</organism>
<name>A0AAD3T8Z6_NEPGR</name>
<evidence type="ECO:0000313" key="2">
    <source>
        <dbReference type="EMBL" id="GMH24212.1"/>
    </source>
</evidence>
<feature type="region of interest" description="Disordered" evidence="1">
    <location>
        <begin position="140"/>
        <end position="165"/>
    </location>
</feature>